<evidence type="ECO:0000256" key="3">
    <source>
        <dbReference type="ARBA" id="ARBA00002728"/>
    </source>
</evidence>
<dbReference type="PIRSF" id="PIRSF000732">
    <property type="entry name" value="PTS_enzyme_I"/>
    <property type="match status" value="1"/>
</dbReference>
<feature type="domain" description="PEP-utilising enzyme mobile" evidence="17">
    <location>
        <begin position="113"/>
        <end position="185"/>
    </location>
</feature>
<protein>
    <recommendedName>
        <fullName evidence="7">Phosphoenolpyruvate-protein phosphotransferase</fullName>
        <ecNumber evidence="6">2.7.3.9</ecNumber>
    </recommendedName>
    <alternativeName>
        <fullName evidence="16">Phosphotransferase system, enzyme I</fullName>
    </alternativeName>
</protein>
<evidence type="ECO:0000256" key="5">
    <source>
        <dbReference type="ARBA" id="ARBA00007837"/>
    </source>
</evidence>
<keyword evidence="14" id="KW-0418">Kinase</keyword>
<accession>A0A645BF45</accession>
<evidence type="ECO:0000313" key="20">
    <source>
        <dbReference type="EMBL" id="MPM63962.1"/>
    </source>
</evidence>
<feature type="domain" description="PEP-utilising enzyme C-terminal" evidence="18">
    <location>
        <begin position="215"/>
        <end position="500"/>
    </location>
</feature>
<evidence type="ECO:0000256" key="10">
    <source>
        <dbReference type="ARBA" id="ARBA00022597"/>
    </source>
</evidence>
<dbReference type="Pfam" id="PF00391">
    <property type="entry name" value="PEP-utilizers"/>
    <property type="match status" value="1"/>
</dbReference>
<sequence>MELARLEAAIQTAIVQIKQLNEKLNNEGHSEEAKVFDAHVQLVQDKGLVNRVKKGLTSGMNVETVWNTTVEAYAAQLEAMPDPLFRLRAADLRDVGERVLRILLKVETRSELHEPSVVIARDLTPSETVSMKKEYVLAFCTAEGGPTSHTSILAKALRIPAVVSIGQEILQVPGGTQLLVDGSAGSITARPDKQTCEAFYARQQASNSTAQEELATAHQRAYTLDGKSVEVVANVGGAEDARTALEQGAEGIGLFRTEFVFLQRQSPPTEEEQFAAYREVLQVMEQRPVVIRTLDAGGDKELTYLHMPAEANPFLGNRAIRLCLSEPEFFKQQLRALLRAGVGHDLRIMFPMIASRTELHAAKQLIAEAKEEVLASGFALPEKLQVGIMVEIPSTAVLAAQFAKEVDFFSIGTNDLTQYTLAADRTNPKLAYLNDPCHPAVLNLIWQTAEAAHKAGIWWGVCGEMAGDADAIPLLLALGVDELSMSPGLIPHAKSLIRKLSLPQAKEVLELALEQDSAASVRKVVKSFSHG</sequence>
<comment type="function">
    <text evidence="3">General (non sugar-specific) component of the phosphoenolpyruvate-dependent sugar phosphotransferase system (sugar PTS). This major carbohydrate active-transport system catalyzes the phosphorylation of incoming sugar substrates concomitantly with their translocation across the cell membrane. Enzyme I transfers the phosphoryl group from phosphoenolpyruvate (PEP) to the phosphoryl carrier protein (HPr).</text>
</comment>
<evidence type="ECO:0000256" key="16">
    <source>
        <dbReference type="ARBA" id="ARBA00033235"/>
    </source>
</evidence>
<comment type="subcellular location">
    <subcellularLocation>
        <location evidence="4">Cytoplasm</location>
    </subcellularLocation>
</comment>
<keyword evidence="11 20" id="KW-0808">Transferase</keyword>
<name>A0A645BF45_9ZZZZ</name>
<dbReference type="EMBL" id="VSSQ01019700">
    <property type="protein sequence ID" value="MPM63962.1"/>
    <property type="molecule type" value="Genomic_DNA"/>
</dbReference>
<comment type="similarity">
    <text evidence="5">Belongs to the PEP-utilizing enzyme family.</text>
</comment>
<keyword evidence="9" id="KW-0963">Cytoplasm</keyword>
<proteinExistence type="inferred from homology"/>
<dbReference type="SUPFAM" id="SSF47831">
    <property type="entry name" value="Enzyme I of the PEP:sugar phosphotransferase system HPr-binding (sub)domain"/>
    <property type="match status" value="1"/>
</dbReference>
<evidence type="ECO:0000256" key="2">
    <source>
        <dbReference type="ARBA" id="ARBA00001946"/>
    </source>
</evidence>
<keyword evidence="13" id="KW-0479">Metal-binding</keyword>
<dbReference type="InterPro" id="IPR024692">
    <property type="entry name" value="PTS_EI"/>
</dbReference>
<evidence type="ECO:0000256" key="15">
    <source>
        <dbReference type="ARBA" id="ARBA00022842"/>
    </source>
</evidence>
<evidence type="ECO:0000256" key="9">
    <source>
        <dbReference type="ARBA" id="ARBA00022490"/>
    </source>
</evidence>
<dbReference type="EC" id="2.7.3.9" evidence="6"/>
<dbReference type="InterPro" id="IPR006318">
    <property type="entry name" value="PTS_EI-like"/>
</dbReference>
<evidence type="ECO:0000256" key="6">
    <source>
        <dbReference type="ARBA" id="ARBA00012232"/>
    </source>
</evidence>
<dbReference type="InterPro" id="IPR023151">
    <property type="entry name" value="PEP_util_CS"/>
</dbReference>
<keyword evidence="12" id="KW-0598">Phosphotransferase system</keyword>
<dbReference type="Pfam" id="PF02896">
    <property type="entry name" value="PEP-utilizers_C"/>
    <property type="match status" value="1"/>
</dbReference>
<dbReference type="InterPro" id="IPR050499">
    <property type="entry name" value="PEP-utilizing_PTS_enzyme"/>
</dbReference>
<dbReference type="Gene3D" id="3.20.20.60">
    <property type="entry name" value="Phosphoenolpyruvate-binding domains"/>
    <property type="match status" value="1"/>
</dbReference>
<dbReference type="Gene3D" id="1.10.274.10">
    <property type="entry name" value="PtsI, HPr-binding domain"/>
    <property type="match status" value="1"/>
</dbReference>
<dbReference type="SUPFAM" id="SSF51621">
    <property type="entry name" value="Phosphoenolpyruvate/pyruvate domain"/>
    <property type="match status" value="1"/>
</dbReference>
<evidence type="ECO:0000256" key="11">
    <source>
        <dbReference type="ARBA" id="ARBA00022679"/>
    </source>
</evidence>
<dbReference type="Gene3D" id="3.50.30.10">
    <property type="entry name" value="Phosphohistidine domain"/>
    <property type="match status" value="1"/>
</dbReference>
<dbReference type="InterPro" id="IPR015813">
    <property type="entry name" value="Pyrv/PenolPyrv_kinase-like_dom"/>
</dbReference>
<dbReference type="Pfam" id="PF05524">
    <property type="entry name" value="PEP-utilisers_N"/>
    <property type="match status" value="1"/>
</dbReference>
<dbReference type="GO" id="GO:0008965">
    <property type="term" value="F:phosphoenolpyruvate-protein phosphotransferase activity"/>
    <property type="evidence" value="ECO:0007669"/>
    <property type="project" value="UniProtKB-EC"/>
</dbReference>
<comment type="catalytic activity">
    <reaction evidence="1">
        <text>L-histidyl-[protein] + phosphoenolpyruvate = N(pros)-phospho-L-histidyl-[protein] + pyruvate</text>
        <dbReference type="Rhea" id="RHEA:23880"/>
        <dbReference type="Rhea" id="RHEA-COMP:9745"/>
        <dbReference type="Rhea" id="RHEA-COMP:9746"/>
        <dbReference type="ChEBI" id="CHEBI:15361"/>
        <dbReference type="ChEBI" id="CHEBI:29979"/>
        <dbReference type="ChEBI" id="CHEBI:58702"/>
        <dbReference type="ChEBI" id="CHEBI:64837"/>
        <dbReference type="EC" id="2.7.3.9"/>
    </reaction>
</comment>
<evidence type="ECO:0000256" key="13">
    <source>
        <dbReference type="ARBA" id="ARBA00022723"/>
    </source>
</evidence>
<dbReference type="AlphaFoldDB" id="A0A645BF45"/>
<dbReference type="PROSITE" id="PS00742">
    <property type="entry name" value="PEP_ENZYMES_2"/>
    <property type="match status" value="1"/>
</dbReference>
<comment type="caution">
    <text evidence="20">The sequence shown here is derived from an EMBL/GenBank/DDBJ whole genome shotgun (WGS) entry which is preliminary data.</text>
</comment>
<dbReference type="NCBIfam" id="TIGR01417">
    <property type="entry name" value="PTS_I_fam"/>
    <property type="match status" value="1"/>
</dbReference>
<dbReference type="PANTHER" id="PTHR46244:SF3">
    <property type="entry name" value="PHOSPHOENOLPYRUVATE-PROTEIN PHOSPHOTRANSFERASE"/>
    <property type="match status" value="1"/>
</dbReference>
<keyword evidence="10" id="KW-0762">Sugar transport</keyword>
<evidence type="ECO:0000256" key="7">
    <source>
        <dbReference type="ARBA" id="ARBA00016544"/>
    </source>
</evidence>
<organism evidence="20">
    <name type="scientific">bioreactor metagenome</name>
    <dbReference type="NCBI Taxonomy" id="1076179"/>
    <lineage>
        <taxon>unclassified sequences</taxon>
        <taxon>metagenomes</taxon>
        <taxon>ecological metagenomes</taxon>
    </lineage>
</organism>
<evidence type="ECO:0000256" key="14">
    <source>
        <dbReference type="ARBA" id="ARBA00022777"/>
    </source>
</evidence>
<dbReference type="InterPro" id="IPR040442">
    <property type="entry name" value="Pyrv_kinase-like_dom_sf"/>
</dbReference>
<reference evidence="20" key="1">
    <citation type="submission" date="2019-08" db="EMBL/GenBank/DDBJ databases">
        <authorList>
            <person name="Kucharzyk K."/>
            <person name="Murdoch R.W."/>
            <person name="Higgins S."/>
            <person name="Loffler F."/>
        </authorList>
    </citation>
    <scope>NUCLEOTIDE SEQUENCE</scope>
</reference>
<gene>
    <name evidence="20" type="primary">ptsI_15</name>
    <name evidence="20" type="ORF">SDC9_110847</name>
</gene>
<dbReference type="GO" id="GO:0046872">
    <property type="term" value="F:metal ion binding"/>
    <property type="evidence" value="ECO:0007669"/>
    <property type="project" value="UniProtKB-KW"/>
</dbReference>
<feature type="domain" description="Phosphotransferase system enzyme I N-terminal" evidence="19">
    <location>
        <begin position="2"/>
        <end position="88"/>
    </location>
</feature>
<evidence type="ECO:0000259" key="17">
    <source>
        <dbReference type="Pfam" id="PF00391"/>
    </source>
</evidence>
<dbReference type="InterPro" id="IPR036637">
    <property type="entry name" value="Phosphohistidine_dom_sf"/>
</dbReference>
<dbReference type="PANTHER" id="PTHR46244">
    <property type="entry name" value="PHOSPHOENOLPYRUVATE-PROTEIN PHOSPHOTRANSFERASE"/>
    <property type="match status" value="1"/>
</dbReference>
<dbReference type="InterPro" id="IPR036618">
    <property type="entry name" value="PtsI_HPr-bd_sf"/>
</dbReference>
<dbReference type="InterPro" id="IPR000121">
    <property type="entry name" value="PEP_util_C"/>
</dbReference>
<evidence type="ECO:0000256" key="12">
    <source>
        <dbReference type="ARBA" id="ARBA00022683"/>
    </source>
</evidence>
<dbReference type="GO" id="GO:0009401">
    <property type="term" value="P:phosphoenolpyruvate-dependent sugar phosphotransferase system"/>
    <property type="evidence" value="ECO:0007669"/>
    <property type="project" value="UniProtKB-KW"/>
</dbReference>
<keyword evidence="15" id="KW-0460">Magnesium</keyword>
<evidence type="ECO:0000256" key="8">
    <source>
        <dbReference type="ARBA" id="ARBA00022448"/>
    </source>
</evidence>
<evidence type="ECO:0000256" key="4">
    <source>
        <dbReference type="ARBA" id="ARBA00004496"/>
    </source>
</evidence>
<dbReference type="InterPro" id="IPR008731">
    <property type="entry name" value="PTS_EIN"/>
</dbReference>
<dbReference type="SUPFAM" id="SSF52009">
    <property type="entry name" value="Phosphohistidine domain"/>
    <property type="match status" value="1"/>
</dbReference>
<dbReference type="GO" id="GO:0005737">
    <property type="term" value="C:cytoplasm"/>
    <property type="evidence" value="ECO:0007669"/>
    <property type="project" value="UniProtKB-SubCell"/>
</dbReference>
<keyword evidence="20" id="KW-0670">Pyruvate</keyword>
<dbReference type="PRINTS" id="PR01736">
    <property type="entry name" value="PHPHTRNFRASE"/>
</dbReference>
<keyword evidence="8" id="KW-0813">Transport</keyword>
<evidence type="ECO:0000256" key="1">
    <source>
        <dbReference type="ARBA" id="ARBA00000683"/>
    </source>
</evidence>
<dbReference type="GO" id="GO:0016301">
    <property type="term" value="F:kinase activity"/>
    <property type="evidence" value="ECO:0007669"/>
    <property type="project" value="UniProtKB-KW"/>
</dbReference>
<evidence type="ECO:0000259" key="19">
    <source>
        <dbReference type="Pfam" id="PF05524"/>
    </source>
</evidence>
<dbReference type="InterPro" id="IPR008279">
    <property type="entry name" value="PEP-util_enz_mobile_dom"/>
</dbReference>
<evidence type="ECO:0000259" key="18">
    <source>
        <dbReference type="Pfam" id="PF02896"/>
    </source>
</evidence>
<comment type="cofactor">
    <cofactor evidence="2">
        <name>Mg(2+)</name>
        <dbReference type="ChEBI" id="CHEBI:18420"/>
    </cofactor>
</comment>